<evidence type="ECO:0000313" key="3">
    <source>
        <dbReference type="EMBL" id="WPC73800.1"/>
    </source>
</evidence>
<feature type="region of interest" description="Disordered" evidence="1">
    <location>
        <begin position="111"/>
        <end position="152"/>
    </location>
</feature>
<gene>
    <name evidence="3" type="ORF">R8Z52_00490</name>
</gene>
<evidence type="ECO:0000256" key="1">
    <source>
        <dbReference type="SAM" id="MobiDB-lite"/>
    </source>
</evidence>
<name>A0ABZ0QD34_9VIBR</name>
<dbReference type="RefSeq" id="WP_261893787.1">
    <property type="nucleotide sequence ID" value="NZ_AP024895.1"/>
</dbReference>
<dbReference type="Proteomes" id="UP001304071">
    <property type="component" value="Chromosome 1"/>
</dbReference>
<reference evidence="3 4" key="1">
    <citation type="submission" date="2023-11" db="EMBL/GenBank/DDBJ databases">
        <title>Plant-associative lifestyle of Vibrio porteresiae and its evolutionary dynamics.</title>
        <authorList>
            <person name="Rameshkumar N."/>
            <person name="Kirti K."/>
        </authorList>
    </citation>
    <scope>NUCLEOTIDE SEQUENCE [LARGE SCALE GENOMIC DNA]</scope>
    <source>
        <strain evidence="3 4">MSSRF30</strain>
    </source>
</reference>
<dbReference type="EMBL" id="CP138203">
    <property type="protein sequence ID" value="WPC73800.1"/>
    <property type="molecule type" value="Genomic_DNA"/>
</dbReference>
<accession>A0ABZ0QD34</accession>
<proteinExistence type="predicted"/>
<dbReference type="InterPro" id="IPR021253">
    <property type="entry name" value="ZrgA-like"/>
</dbReference>
<organism evidence="3 4">
    <name type="scientific">Vibrio porteresiae DSM 19223</name>
    <dbReference type="NCBI Taxonomy" id="1123496"/>
    <lineage>
        <taxon>Bacteria</taxon>
        <taxon>Pseudomonadati</taxon>
        <taxon>Pseudomonadota</taxon>
        <taxon>Gammaproteobacteria</taxon>
        <taxon>Vibrionales</taxon>
        <taxon>Vibrionaceae</taxon>
        <taxon>Vibrio</taxon>
    </lineage>
</organism>
<protein>
    <submittedName>
        <fullName evidence="3">DUF2796 domain-containing protein</fullName>
    </submittedName>
</protein>
<evidence type="ECO:0000313" key="4">
    <source>
        <dbReference type="Proteomes" id="UP001304071"/>
    </source>
</evidence>
<dbReference type="Pfam" id="PF10986">
    <property type="entry name" value="ZrgA"/>
    <property type="match status" value="1"/>
</dbReference>
<feature type="compositionally biased region" description="Basic and acidic residues" evidence="1">
    <location>
        <begin position="116"/>
        <end position="152"/>
    </location>
</feature>
<feature type="signal peptide" evidence="2">
    <location>
        <begin position="1"/>
        <end position="21"/>
    </location>
</feature>
<feature type="chain" id="PRO_5045977266" evidence="2">
    <location>
        <begin position="22"/>
        <end position="213"/>
    </location>
</feature>
<sequence>MFTKSLIAITLSSALTATAFAQEEFRQHEAHVHGHVEMNIAQDGNDLLIEIDAPGVDVVGFEHAPQSDADKAAVKKALDLLNDPTQLFSLSTTAKCHIEDVLVSNTVEDHDEDADEHEHHHDDADEHEHHDDDEHEHEHHEGDEHEHEGEHHHEHGAFNIQYQFHCDEIGQLTQLDSHWFTHFHNTKELDVNLLTDKQQTALELSPGHSTISL</sequence>
<keyword evidence="4" id="KW-1185">Reference proteome</keyword>
<evidence type="ECO:0000256" key="2">
    <source>
        <dbReference type="SAM" id="SignalP"/>
    </source>
</evidence>
<keyword evidence="2" id="KW-0732">Signal</keyword>